<evidence type="ECO:0000313" key="1">
    <source>
        <dbReference type="EMBL" id="KAB8200990.1"/>
    </source>
</evidence>
<reference evidence="1 2" key="1">
    <citation type="submission" date="2019-04" db="EMBL/GenBank/DDBJ databases">
        <title>Fungal friends and foes A comparative genomics study of 23 Aspergillus species from section Flavi.</title>
        <authorList>
            <consortium name="DOE Joint Genome Institute"/>
            <person name="Kjaerbolling I."/>
            <person name="Vesth T.C."/>
            <person name="Frisvad J.C."/>
            <person name="Nybo J.L."/>
            <person name="Theobald S."/>
            <person name="Kildgaard S."/>
            <person name="Petersen T.I."/>
            <person name="Kuo A."/>
            <person name="Sato A."/>
            <person name="Lyhne E.K."/>
            <person name="Kogle M.E."/>
            <person name="Wiebenga A."/>
            <person name="Kun R.S."/>
            <person name="Lubbers R.J."/>
            <person name="Makela M.R."/>
            <person name="Barry K."/>
            <person name="Chovatia M."/>
            <person name="Clum A."/>
            <person name="Daum C."/>
            <person name="Haridas S."/>
            <person name="He G."/>
            <person name="LaButti K."/>
            <person name="Lipzen A."/>
            <person name="Mondo S."/>
            <person name="Pangilinan J."/>
            <person name="Riley R."/>
            <person name="Salamov A."/>
            <person name="Simmons B.A."/>
            <person name="Magnuson J.K."/>
            <person name="Henrissat B."/>
            <person name="Mortensen U.H."/>
            <person name="Larsen T.O."/>
            <person name="De vries R.P."/>
            <person name="Grigoriev I.V."/>
            <person name="Machida M."/>
            <person name="Baker S.E."/>
            <person name="Andersen M.R."/>
        </authorList>
    </citation>
    <scope>NUCLEOTIDE SEQUENCE [LARGE SCALE GENOMIC DNA]</scope>
    <source>
        <strain evidence="1 2">CBS 117618</strain>
    </source>
</reference>
<name>A0A5N6DA86_ASPPA</name>
<dbReference type="AlphaFoldDB" id="A0A5N6DA86"/>
<protein>
    <submittedName>
        <fullName evidence="1">Uncharacterized protein</fullName>
    </submittedName>
</protein>
<keyword evidence="2" id="KW-1185">Reference proteome</keyword>
<sequence length="138" mass="15549">MAERASNAQLREQIDKCLDSARLTTEIVHETFQHQDFFRIWEVETAIEILETMEESVVAAKAAKLFQTALISARERTTSFDPGNAQTTLTEWNFLPMNGLWGPFNMACDDPNAGVRLQFSDFGADCSLFDDIIEAMPP</sequence>
<organism evidence="1 2">
    <name type="scientific">Aspergillus parasiticus</name>
    <dbReference type="NCBI Taxonomy" id="5067"/>
    <lineage>
        <taxon>Eukaryota</taxon>
        <taxon>Fungi</taxon>
        <taxon>Dikarya</taxon>
        <taxon>Ascomycota</taxon>
        <taxon>Pezizomycotina</taxon>
        <taxon>Eurotiomycetes</taxon>
        <taxon>Eurotiomycetidae</taxon>
        <taxon>Eurotiales</taxon>
        <taxon>Aspergillaceae</taxon>
        <taxon>Aspergillus</taxon>
        <taxon>Aspergillus subgen. Circumdati</taxon>
    </lineage>
</organism>
<gene>
    <name evidence="1" type="ORF">BDV34DRAFT_229706</name>
</gene>
<accession>A0A5N6DA86</accession>
<dbReference type="VEuPathDB" id="FungiDB:BDV34DRAFT_229706"/>
<dbReference type="Proteomes" id="UP000326532">
    <property type="component" value="Unassembled WGS sequence"/>
</dbReference>
<proteinExistence type="predicted"/>
<dbReference type="EMBL" id="ML735029">
    <property type="protein sequence ID" value="KAB8200990.1"/>
    <property type="molecule type" value="Genomic_DNA"/>
</dbReference>
<evidence type="ECO:0000313" key="2">
    <source>
        <dbReference type="Proteomes" id="UP000326532"/>
    </source>
</evidence>